<proteinExistence type="predicted"/>
<reference evidence="2" key="1">
    <citation type="submission" date="2017-09" db="EMBL/GenBank/DDBJ databases">
        <title>Depth-based differentiation of microbial function through sediment-hosted aquifers and enrichment of novel symbionts in the deep terrestrial subsurface.</title>
        <authorList>
            <person name="Probst A.J."/>
            <person name="Ladd B."/>
            <person name="Jarett J.K."/>
            <person name="Geller-Mcgrath D.E."/>
            <person name="Sieber C.M.K."/>
            <person name="Emerson J.B."/>
            <person name="Anantharaman K."/>
            <person name="Thomas B.C."/>
            <person name="Malmstrom R."/>
            <person name="Stieglmeier M."/>
            <person name="Klingl A."/>
            <person name="Woyke T."/>
            <person name="Ryan C.M."/>
            <person name="Banfield J.F."/>
        </authorList>
    </citation>
    <scope>NUCLEOTIDE SEQUENCE [LARGE SCALE GENOMIC DNA]</scope>
</reference>
<comment type="caution">
    <text evidence="1">The sequence shown here is derived from an EMBL/GenBank/DDBJ whole genome shotgun (WGS) entry which is preliminary data.</text>
</comment>
<dbReference type="Proteomes" id="UP000230611">
    <property type="component" value="Unassembled WGS sequence"/>
</dbReference>
<evidence type="ECO:0000313" key="1">
    <source>
        <dbReference type="EMBL" id="PJB15477.1"/>
    </source>
</evidence>
<evidence type="ECO:0000313" key="2">
    <source>
        <dbReference type="Proteomes" id="UP000230611"/>
    </source>
</evidence>
<protein>
    <recommendedName>
        <fullName evidence="3">Helix-turn-helix domain-containing protein</fullName>
    </recommendedName>
</protein>
<sequence length="108" mass="12583">MKTTPNFPKKIKYKRKGADSNKFEPINSEKLANPLRLSVTEAAKIGGVQTKTIRRAIQFNIVKYKIIGNRYFIDFSSVLTYLHSKTKLMNKFYQFGLGQYIDKWKSNK</sequence>
<dbReference type="EMBL" id="PFUO01000167">
    <property type="protein sequence ID" value="PJB15477.1"/>
    <property type="molecule type" value="Genomic_DNA"/>
</dbReference>
<evidence type="ECO:0008006" key="3">
    <source>
        <dbReference type="Google" id="ProtNLM"/>
    </source>
</evidence>
<organism evidence="1 2">
    <name type="scientific">Candidatus Falkowbacteria bacterium CG_4_9_14_3_um_filter_38_19</name>
    <dbReference type="NCBI Taxonomy" id="1974559"/>
    <lineage>
        <taxon>Bacteria</taxon>
        <taxon>Candidatus Falkowiibacteriota</taxon>
    </lineage>
</organism>
<dbReference type="AlphaFoldDB" id="A0A2M8AD74"/>
<gene>
    <name evidence="1" type="ORF">CO116_03620</name>
</gene>
<accession>A0A2M8AD74</accession>
<name>A0A2M8AD74_9BACT</name>